<evidence type="ECO:0000256" key="2">
    <source>
        <dbReference type="ARBA" id="ARBA00009731"/>
    </source>
</evidence>
<dbReference type="Pfam" id="PF08660">
    <property type="entry name" value="Alg14"/>
    <property type="match status" value="1"/>
</dbReference>
<evidence type="ECO:0000313" key="9">
    <source>
        <dbReference type="EMBL" id="CAE8610996.1"/>
    </source>
</evidence>
<proteinExistence type="inferred from homology"/>
<comment type="caution">
    <text evidence="9">The sequence shown here is derived from an EMBL/GenBank/DDBJ whole genome shotgun (WGS) entry which is preliminary data.</text>
</comment>
<dbReference type="EMBL" id="CAJNNV010024873">
    <property type="protein sequence ID" value="CAE8610996.1"/>
    <property type="molecule type" value="Genomic_DNA"/>
</dbReference>
<dbReference type="Proteomes" id="UP000654075">
    <property type="component" value="Unassembled WGS sequence"/>
</dbReference>
<sequence>MEALLLGTIQVLAATLLILVVRVLWWAFRRISTQRSDEPRHQWRGEGLPLRTLVVLGSGGHTSEMLGLIKEFNQKRYCCEFIVADTDSTSVKRVSAARPDLTQDLSRFHTVPRSREVGQSWSSSALSTAKAFLSCLSLVWRIHPQVLLVNGPGTCVPVVAAALLFELVAFRPVSLIFAESVCRVKSLSLTGKFLYRFADVFVVHWPELVERYPKSQHVGVVL</sequence>
<dbReference type="Gene3D" id="3.40.50.2000">
    <property type="entry name" value="Glycogen Phosphorylase B"/>
    <property type="match status" value="1"/>
</dbReference>
<evidence type="ECO:0000256" key="3">
    <source>
        <dbReference type="ARBA" id="ARBA00017467"/>
    </source>
</evidence>
<keyword evidence="10" id="KW-1185">Reference proteome</keyword>
<protein>
    <recommendedName>
        <fullName evidence="3">UDP-N-acetylglucosamine transferase subunit ALG14</fullName>
    </recommendedName>
</protein>
<keyword evidence="4 8" id="KW-0812">Transmembrane</keyword>
<dbReference type="InterPro" id="IPR013969">
    <property type="entry name" value="Oligosacch_biosynth_Alg14"/>
</dbReference>
<dbReference type="PANTHER" id="PTHR12154">
    <property type="entry name" value="GLYCOSYL TRANSFERASE-RELATED"/>
    <property type="match status" value="1"/>
</dbReference>
<comment type="subcellular location">
    <subcellularLocation>
        <location evidence="1">Endoplasmic reticulum membrane</location>
        <topology evidence="1">Single-pass membrane protein</topology>
    </subcellularLocation>
</comment>
<evidence type="ECO:0000256" key="5">
    <source>
        <dbReference type="ARBA" id="ARBA00022824"/>
    </source>
</evidence>
<dbReference type="SUPFAM" id="SSF53756">
    <property type="entry name" value="UDP-Glycosyltransferase/glycogen phosphorylase"/>
    <property type="match status" value="1"/>
</dbReference>
<keyword evidence="5" id="KW-0256">Endoplasmic reticulum</keyword>
<evidence type="ECO:0000256" key="6">
    <source>
        <dbReference type="ARBA" id="ARBA00022989"/>
    </source>
</evidence>
<organism evidence="9 10">
    <name type="scientific">Polarella glacialis</name>
    <name type="common">Dinoflagellate</name>
    <dbReference type="NCBI Taxonomy" id="89957"/>
    <lineage>
        <taxon>Eukaryota</taxon>
        <taxon>Sar</taxon>
        <taxon>Alveolata</taxon>
        <taxon>Dinophyceae</taxon>
        <taxon>Suessiales</taxon>
        <taxon>Suessiaceae</taxon>
        <taxon>Polarella</taxon>
    </lineage>
</organism>
<keyword evidence="7 8" id="KW-0472">Membrane</keyword>
<gene>
    <name evidence="9" type="ORF">PGLA1383_LOCUS28805</name>
</gene>
<dbReference type="PANTHER" id="PTHR12154:SF4">
    <property type="entry name" value="UDP-N-ACETYLGLUCOSAMINE TRANSFERASE SUBUNIT ALG14 HOMOLOG"/>
    <property type="match status" value="1"/>
</dbReference>
<dbReference type="OrthoDB" id="5978656at2759"/>
<evidence type="ECO:0000313" key="10">
    <source>
        <dbReference type="Proteomes" id="UP000654075"/>
    </source>
</evidence>
<evidence type="ECO:0000256" key="1">
    <source>
        <dbReference type="ARBA" id="ARBA00004389"/>
    </source>
</evidence>
<accession>A0A813FGH8</accession>
<name>A0A813FGH8_POLGL</name>
<evidence type="ECO:0000256" key="8">
    <source>
        <dbReference type="SAM" id="Phobius"/>
    </source>
</evidence>
<dbReference type="GO" id="GO:0004577">
    <property type="term" value="F:N-acetylglucosaminyldiphosphodolichol N-acetylglucosaminyltransferase activity"/>
    <property type="evidence" value="ECO:0007669"/>
    <property type="project" value="TreeGrafter"/>
</dbReference>
<feature type="transmembrane region" description="Helical" evidence="8">
    <location>
        <begin position="6"/>
        <end position="28"/>
    </location>
</feature>
<evidence type="ECO:0000256" key="7">
    <source>
        <dbReference type="ARBA" id="ARBA00023136"/>
    </source>
</evidence>
<dbReference type="OMA" id="CRIVFIE"/>
<dbReference type="GO" id="GO:0006488">
    <property type="term" value="P:dolichol-linked oligosaccharide biosynthetic process"/>
    <property type="evidence" value="ECO:0007669"/>
    <property type="project" value="InterPro"/>
</dbReference>
<evidence type="ECO:0000256" key="4">
    <source>
        <dbReference type="ARBA" id="ARBA00022692"/>
    </source>
</evidence>
<dbReference type="AlphaFoldDB" id="A0A813FGH8"/>
<dbReference type="GO" id="GO:0043541">
    <property type="term" value="C:UDP-N-acetylglucosamine transferase complex"/>
    <property type="evidence" value="ECO:0007669"/>
    <property type="project" value="TreeGrafter"/>
</dbReference>
<reference evidence="9" key="1">
    <citation type="submission" date="2021-02" db="EMBL/GenBank/DDBJ databases">
        <authorList>
            <person name="Dougan E. K."/>
            <person name="Rhodes N."/>
            <person name="Thang M."/>
            <person name="Chan C."/>
        </authorList>
    </citation>
    <scope>NUCLEOTIDE SEQUENCE</scope>
</reference>
<keyword evidence="6 8" id="KW-1133">Transmembrane helix</keyword>
<comment type="similarity">
    <text evidence="2">Belongs to the ALG14 family.</text>
</comment>